<dbReference type="PATRIC" id="fig|997884.3.peg.3285"/>
<sequence>MDALKKITEGMTGQESAQIIYQNDVNSLTDYIVSYLHPTEGENGTNVYTLNTAVAKIPQDIRKEGMTCTFLSEEGWRSYKYIGATIDGEDWNVTDNWIAVVTEKELSNINEEVENLQRDMDNAFTQNGFIWTFAGTKVAIVFKDNGNTSIAFPEQTVISYGNTSVICDMGISMIEVPAATKNLYLVFNISKGKVEVVTAQNQMNGTVLLGWISNEVKTAFLKCSEYTVNGKSMNPANYLLASDIVDGLISTSVDKPLSANMGRILSTQNGMMEVISTNKSVNVDFSDTDISVTISLPPGLYLSYGNTRITDSATTNGQVIADPMTAGKLRYLVYDLNETQYKLTDSMNQMTNSVLVGWINQYFKEAILRCNNYFVNGVSRSFRNYIPKSNIAHDLITSDVNKVLGADQAAILATQNGWLFPRNKGGIRFENIGTTGMSLTINGRYSVSWGNTVVSNDDDTSQKVISASDVYSTMYLIYHIDNDTFTWEKAANQMRGNVLLGWYNYVTDKVYLNCDEYTINGMPASNYDLAEIAYNNIPTTVIQLKKYADGGHLNINMTSSIDTEVKITGGRVSFDPTDFRESSVNIRKGIATNLYFRCVEPYAVIEAKGVYALSSDSQFSNSYVSQNIRDFGKGVTQLIFQYNNNISGNIYDIPRDVNYLAIGNASISENTLKGIFSDLPRLMTYLRITSSKAEISGDVADLPRKLTFLYLNTSSANNIAGNVVDLPRSLEHIQVYGLTDKFTGNVVDLPRALTILSLSGVNYIISGAVTDLPPNLTIVSILGASVVSGNISELPRKITTLLFLGNCNIAGSLADLPTSSTEISIQSTDTANPIVGDISNVPNKNVILFRLRQNFNITFNGEFPLSDQLYFFELRPSETFPIDSATVDNILIKLASIAGERTGTRTLNLVGSCAAPTEASQAAIASLQQKGFTVQTN</sequence>
<keyword evidence="1" id="KW-0175">Coiled coil</keyword>
<dbReference type="eggNOG" id="COG4886">
    <property type="taxonomic scope" value="Bacteria"/>
</dbReference>
<dbReference type="Gene3D" id="3.80.10.10">
    <property type="entry name" value="Ribonuclease Inhibitor"/>
    <property type="match status" value="1"/>
</dbReference>
<keyword evidence="3" id="KW-1185">Reference proteome</keyword>
<dbReference type="STRING" id="997884.HMPREF1068_03203"/>
<dbReference type="SUPFAM" id="SSF52058">
    <property type="entry name" value="L domain-like"/>
    <property type="match status" value="1"/>
</dbReference>
<dbReference type="AlphaFoldDB" id="I9RXJ9"/>
<feature type="coiled-coil region" evidence="1">
    <location>
        <begin position="99"/>
        <end position="126"/>
    </location>
</feature>
<dbReference type="HOGENOM" id="CLU_312770_0_0_10"/>
<accession>I9RXJ9</accession>
<dbReference type="RefSeq" id="WP_007486391.1">
    <property type="nucleotide sequence ID" value="NZ_JH724315.1"/>
</dbReference>
<dbReference type="EMBL" id="AGXS01000021">
    <property type="protein sequence ID" value="EIY47553.1"/>
    <property type="molecule type" value="Genomic_DNA"/>
</dbReference>
<evidence type="ECO:0000256" key="1">
    <source>
        <dbReference type="SAM" id="Coils"/>
    </source>
</evidence>
<proteinExistence type="predicted"/>
<organism evidence="2 3">
    <name type="scientific">Bacteroides nordii CL02T12C05</name>
    <dbReference type="NCBI Taxonomy" id="997884"/>
    <lineage>
        <taxon>Bacteria</taxon>
        <taxon>Pseudomonadati</taxon>
        <taxon>Bacteroidota</taxon>
        <taxon>Bacteroidia</taxon>
        <taxon>Bacteroidales</taxon>
        <taxon>Bacteroidaceae</taxon>
        <taxon>Bacteroides</taxon>
    </lineage>
</organism>
<gene>
    <name evidence="2" type="ORF">HMPREF1068_03203</name>
</gene>
<dbReference type="InterPro" id="IPR032675">
    <property type="entry name" value="LRR_dom_sf"/>
</dbReference>
<comment type="caution">
    <text evidence="2">The sequence shown here is derived from an EMBL/GenBank/DDBJ whole genome shotgun (WGS) entry which is preliminary data.</text>
</comment>
<dbReference type="Proteomes" id="UP000003089">
    <property type="component" value="Unassembled WGS sequence"/>
</dbReference>
<reference evidence="2 3" key="1">
    <citation type="submission" date="2012-02" db="EMBL/GenBank/DDBJ databases">
        <title>The Genome Sequence of Bacteroides nordii CL02T12C05.</title>
        <authorList>
            <consortium name="The Broad Institute Genome Sequencing Platform"/>
            <person name="Earl A."/>
            <person name="Ward D."/>
            <person name="Feldgarden M."/>
            <person name="Gevers D."/>
            <person name="Zitomersky N.L."/>
            <person name="Coyne M.J."/>
            <person name="Comstock L.E."/>
            <person name="Young S.K."/>
            <person name="Zeng Q."/>
            <person name="Gargeya S."/>
            <person name="Fitzgerald M."/>
            <person name="Haas B."/>
            <person name="Abouelleil A."/>
            <person name="Alvarado L."/>
            <person name="Arachchi H.M."/>
            <person name="Berlin A."/>
            <person name="Chapman S.B."/>
            <person name="Gearin G."/>
            <person name="Goldberg J."/>
            <person name="Griggs A."/>
            <person name="Gujja S."/>
            <person name="Hansen M."/>
            <person name="Heiman D."/>
            <person name="Howarth C."/>
            <person name="Larimer J."/>
            <person name="Lui A."/>
            <person name="MacDonald P.J.P."/>
            <person name="McCowen C."/>
            <person name="Montmayeur A."/>
            <person name="Murphy C."/>
            <person name="Neiman D."/>
            <person name="Pearson M."/>
            <person name="Priest M."/>
            <person name="Roberts A."/>
            <person name="Saif S."/>
            <person name="Shea T."/>
            <person name="Sisk P."/>
            <person name="Stolte C."/>
            <person name="Sykes S."/>
            <person name="Wortman J."/>
            <person name="Nusbaum C."/>
            <person name="Birren B."/>
        </authorList>
    </citation>
    <scope>NUCLEOTIDE SEQUENCE [LARGE SCALE GENOMIC DNA]</scope>
    <source>
        <strain evidence="2 3">CL02T12C05</strain>
    </source>
</reference>
<evidence type="ECO:0000313" key="2">
    <source>
        <dbReference type="EMBL" id="EIY47553.1"/>
    </source>
</evidence>
<protein>
    <submittedName>
        <fullName evidence="2">Uncharacterized protein</fullName>
    </submittedName>
</protein>
<evidence type="ECO:0000313" key="3">
    <source>
        <dbReference type="Proteomes" id="UP000003089"/>
    </source>
</evidence>
<name>I9RXJ9_9BACE</name>